<comment type="caution">
    <text evidence="2">The sequence shown here is derived from an EMBL/GenBank/DDBJ whole genome shotgun (WGS) entry which is preliminary data.</text>
</comment>
<name>A0A9N7UGP4_PLEPL</name>
<gene>
    <name evidence="2" type="ORF">PLEPLA_LOCUS18119</name>
</gene>
<feature type="region of interest" description="Disordered" evidence="1">
    <location>
        <begin position="1"/>
        <end position="25"/>
    </location>
</feature>
<dbReference type="Proteomes" id="UP001153269">
    <property type="component" value="Unassembled WGS sequence"/>
</dbReference>
<sequence length="144" mass="15938">SASRAALRHESRAAVRGTPAGGERNAKWDMSVHRIGRARTGHCRYTSAMNHGCRQGAGRHSGRASERVAELRGSDVFSSSPIFMPLEDLRVLLPPRHQSNLTSCITLWLWSCDHETLQRSVDGRTTPLPRGHLQKPPGPQSNRL</sequence>
<organism evidence="2 3">
    <name type="scientific">Pleuronectes platessa</name>
    <name type="common">European plaice</name>
    <dbReference type="NCBI Taxonomy" id="8262"/>
    <lineage>
        <taxon>Eukaryota</taxon>
        <taxon>Metazoa</taxon>
        <taxon>Chordata</taxon>
        <taxon>Craniata</taxon>
        <taxon>Vertebrata</taxon>
        <taxon>Euteleostomi</taxon>
        <taxon>Actinopterygii</taxon>
        <taxon>Neopterygii</taxon>
        <taxon>Teleostei</taxon>
        <taxon>Neoteleostei</taxon>
        <taxon>Acanthomorphata</taxon>
        <taxon>Carangaria</taxon>
        <taxon>Pleuronectiformes</taxon>
        <taxon>Pleuronectoidei</taxon>
        <taxon>Pleuronectidae</taxon>
        <taxon>Pleuronectes</taxon>
    </lineage>
</organism>
<protein>
    <submittedName>
        <fullName evidence="2">Uncharacterized protein</fullName>
    </submittedName>
</protein>
<accession>A0A9N7UGP4</accession>
<feature type="region of interest" description="Disordered" evidence="1">
    <location>
        <begin position="121"/>
        <end position="144"/>
    </location>
</feature>
<proteinExistence type="predicted"/>
<evidence type="ECO:0000313" key="3">
    <source>
        <dbReference type="Proteomes" id="UP001153269"/>
    </source>
</evidence>
<feature type="non-terminal residue" evidence="2">
    <location>
        <position position="1"/>
    </location>
</feature>
<evidence type="ECO:0000256" key="1">
    <source>
        <dbReference type="SAM" id="MobiDB-lite"/>
    </source>
</evidence>
<keyword evidence="3" id="KW-1185">Reference proteome</keyword>
<reference evidence="2" key="1">
    <citation type="submission" date="2020-03" db="EMBL/GenBank/DDBJ databases">
        <authorList>
            <person name="Weist P."/>
        </authorList>
    </citation>
    <scope>NUCLEOTIDE SEQUENCE</scope>
</reference>
<evidence type="ECO:0000313" key="2">
    <source>
        <dbReference type="EMBL" id="CAB1430137.1"/>
    </source>
</evidence>
<dbReference type="EMBL" id="CADEAL010001207">
    <property type="protein sequence ID" value="CAB1430137.1"/>
    <property type="molecule type" value="Genomic_DNA"/>
</dbReference>
<dbReference type="AlphaFoldDB" id="A0A9N7UGP4"/>